<dbReference type="EC" id="1.1.5.3" evidence="4"/>
<sequence>MRNVRLYGDNIIVGGGLAGLVAALRLHGDTILLSSGVGATAISSGTFSPLAGDVEAEEWFINLMNATECPYTRGDCATVSRDIKSGIVQASTLIRGRPAFISINEQPEGFLPIEFMRGRSLQEMARILDNDEGSVDALCDALKKARAESILLPPILGISRTDEIRKKLCNVLGVEAGEYAMAPSVLGMRLIRALRKKATQNPRIEMLDIARVERIEDGRVMGKMGTKGKREFMAHADNLFIATGGLLTGFKVEGDSLLEPFTRATVCMDFEADLNEEFLSQHPLMYKGIGEKHFIKGFKNVRALGSTAHGFGLYRALVSGYRAGEGLE</sequence>
<dbReference type="STRING" id="1041930.Mtc_2257"/>
<dbReference type="eggNOG" id="arCOG04585">
    <property type="taxonomic scope" value="Archaea"/>
</dbReference>
<dbReference type="EMBL" id="CP003243">
    <property type="protein sequence ID" value="AFD00992.1"/>
    <property type="molecule type" value="Genomic_DNA"/>
</dbReference>
<dbReference type="InterPro" id="IPR036188">
    <property type="entry name" value="FAD/NAD-bd_sf"/>
</dbReference>
<dbReference type="Proteomes" id="UP000005233">
    <property type="component" value="Chromosome"/>
</dbReference>
<feature type="domain" description="FAD-dependent oxidoreductase 2 FAD-binding" evidence="3">
    <location>
        <begin position="9"/>
        <end position="50"/>
    </location>
</feature>
<dbReference type="Pfam" id="PF00890">
    <property type="entry name" value="FAD_binding_2"/>
    <property type="match status" value="1"/>
</dbReference>
<evidence type="ECO:0000256" key="2">
    <source>
        <dbReference type="ARBA" id="ARBA00023002"/>
    </source>
</evidence>
<accession>H8IAY2</accession>
<dbReference type="KEGG" id="mez:Mtc_2257"/>
<reference evidence="4 5" key="1">
    <citation type="journal article" date="2012" name="J. Bacteriol.">
        <title>Complete genome sequence of a thermophilic methanogen, Methanocella conradii HZ254, isolated from Chinese rice field soil.</title>
        <authorList>
            <person name="Lu Z."/>
            <person name="Lu Y."/>
        </authorList>
    </citation>
    <scope>NUCLEOTIDE SEQUENCE [LARGE SCALE GENOMIC DNA]</scope>
    <source>
        <strain evidence="5">DSM 24694 / JCM 17849 / CGMCC 1.5162 / HZ254</strain>
    </source>
</reference>
<evidence type="ECO:0000259" key="3">
    <source>
        <dbReference type="Pfam" id="PF00890"/>
    </source>
</evidence>
<proteinExistence type="predicted"/>
<name>H8IAY2_METCZ</name>
<dbReference type="HOGENOM" id="CLU_846244_0_0_2"/>
<evidence type="ECO:0000256" key="1">
    <source>
        <dbReference type="ARBA" id="ARBA00022630"/>
    </source>
</evidence>
<dbReference type="RefSeq" id="WP_014406823.1">
    <property type="nucleotide sequence ID" value="NC_017034.1"/>
</dbReference>
<dbReference type="AlphaFoldDB" id="H8IAY2"/>
<evidence type="ECO:0000313" key="5">
    <source>
        <dbReference type="Proteomes" id="UP000005233"/>
    </source>
</evidence>
<keyword evidence="5" id="KW-1185">Reference proteome</keyword>
<keyword evidence="2 4" id="KW-0560">Oxidoreductase</keyword>
<protein>
    <submittedName>
        <fullName evidence="4">Glycerol-3-phosphate dehydrogenase (Quinone) subunit B</fullName>
        <ecNumber evidence="4">1.1.5.3</ecNumber>
    </submittedName>
</protein>
<gene>
    <name evidence="4" type="ordered locus">Mtc_2257</name>
</gene>
<organism evidence="4 5">
    <name type="scientific">Methanocella conradii (strain DSM 24694 / JCM 17849 / CGMCC 1.5162 / HZ254)</name>
    <dbReference type="NCBI Taxonomy" id="1041930"/>
    <lineage>
        <taxon>Archaea</taxon>
        <taxon>Methanobacteriati</taxon>
        <taxon>Methanobacteriota</taxon>
        <taxon>Stenosarchaea group</taxon>
        <taxon>Methanomicrobia</taxon>
        <taxon>Methanocellales</taxon>
        <taxon>Methanocellaceae</taxon>
        <taxon>Methanocella</taxon>
    </lineage>
</organism>
<keyword evidence="1" id="KW-0285">Flavoprotein</keyword>
<dbReference type="GeneID" id="11972422"/>
<dbReference type="SUPFAM" id="SSF51905">
    <property type="entry name" value="FAD/NAD(P)-binding domain"/>
    <property type="match status" value="1"/>
</dbReference>
<evidence type="ECO:0000313" key="4">
    <source>
        <dbReference type="EMBL" id="AFD00992.1"/>
    </source>
</evidence>
<dbReference type="InterPro" id="IPR003953">
    <property type="entry name" value="FAD-dep_OxRdtase_2_FAD-bd"/>
</dbReference>
<dbReference type="GO" id="GO:0004368">
    <property type="term" value="F:glycerol-3-phosphate dehydrogenase (quinone) activity"/>
    <property type="evidence" value="ECO:0007669"/>
    <property type="project" value="UniProtKB-EC"/>
</dbReference>
<dbReference type="OrthoDB" id="147938at2157"/>